<proteinExistence type="predicted"/>
<comment type="caution">
    <text evidence="1">The sequence shown here is derived from an EMBL/GenBank/DDBJ whole genome shotgun (WGS) entry which is preliminary data.</text>
</comment>
<protein>
    <submittedName>
        <fullName evidence="1">Uncharacterized protein</fullName>
    </submittedName>
</protein>
<reference evidence="1 2" key="1">
    <citation type="journal article" date="2024" name="BMC Genomics">
        <title>De novo assembly and annotation of Popillia japonica's genome with initial clues to its potential as an invasive pest.</title>
        <authorList>
            <person name="Cucini C."/>
            <person name="Boschi S."/>
            <person name="Funari R."/>
            <person name="Cardaioli E."/>
            <person name="Iannotti N."/>
            <person name="Marturano G."/>
            <person name="Paoli F."/>
            <person name="Bruttini M."/>
            <person name="Carapelli A."/>
            <person name="Frati F."/>
            <person name="Nardi F."/>
        </authorList>
    </citation>
    <scope>NUCLEOTIDE SEQUENCE [LARGE SCALE GENOMIC DNA]</scope>
    <source>
        <strain evidence="1">DMR45628</strain>
    </source>
</reference>
<sequence length="150" mass="17592">MEAFYEGNIPECKKIAMFLHALGDEGYEIYTSFNMKKKDRKRLKCIMDRFDEHFTLKVQAATRLCHPDDIRVSETYAEVKLQSLMDHTVTRLCKAQEEVIKAVNNLKTINIIVKWGCDGAEQNYYKQKLYCRPIKFVFAKETRDLIKGEV</sequence>
<dbReference type="Proteomes" id="UP001458880">
    <property type="component" value="Unassembled WGS sequence"/>
</dbReference>
<dbReference type="EMBL" id="JASPKY010000859">
    <property type="protein sequence ID" value="KAK9680914.1"/>
    <property type="molecule type" value="Genomic_DNA"/>
</dbReference>
<organism evidence="1 2">
    <name type="scientific">Popillia japonica</name>
    <name type="common">Japanese beetle</name>
    <dbReference type="NCBI Taxonomy" id="7064"/>
    <lineage>
        <taxon>Eukaryota</taxon>
        <taxon>Metazoa</taxon>
        <taxon>Ecdysozoa</taxon>
        <taxon>Arthropoda</taxon>
        <taxon>Hexapoda</taxon>
        <taxon>Insecta</taxon>
        <taxon>Pterygota</taxon>
        <taxon>Neoptera</taxon>
        <taxon>Endopterygota</taxon>
        <taxon>Coleoptera</taxon>
        <taxon>Polyphaga</taxon>
        <taxon>Scarabaeiformia</taxon>
        <taxon>Scarabaeidae</taxon>
        <taxon>Rutelinae</taxon>
        <taxon>Popillia</taxon>
    </lineage>
</organism>
<evidence type="ECO:0000313" key="1">
    <source>
        <dbReference type="EMBL" id="KAK9680914.1"/>
    </source>
</evidence>
<evidence type="ECO:0000313" key="2">
    <source>
        <dbReference type="Proteomes" id="UP001458880"/>
    </source>
</evidence>
<accession>A0AAW1HW08</accession>
<name>A0AAW1HW08_POPJA</name>
<gene>
    <name evidence="1" type="ORF">QE152_g38725</name>
</gene>
<dbReference type="AlphaFoldDB" id="A0AAW1HW08"/>
<keyword evidence="2" id="KW-1185">Reference proteome</keyword>